<proteinExistence type="predicted"/>
<dbReference type="SUPFAM" id="SSF81558">
    <property type="entry name" value="Photosystem I subunits PsaA/PsaB"/>
    <property type="match status" value="1"/>
</dbReference>
<dbReference type="Gene3D" id="1.20.1130.10">
    <property type="entry name" value="Photosystem I PsaA/PsaB"/>
    <property type="match status" value="1"/>
</dbReference>
<comment type="caution">
    <text evidence="1">The sequence shown here is derived from an EMBL/GenBank/DDBJ whole genome shotgun (WGS) entry which is preliminary data.</text>
</comment>
<name>A0A7J8VWA8_9ROSI</name>
<dbReference type="GO" id="GO:0016020">
    <property type="term" value="C:membrane"/>
    <property type="evidence" value="ECO:0007669"/>
    <property type="project" value="InterPro"/>
</dbReference>
<sequence length="44" mass="4902">MYFHDARFSNYEAWLSGPTNIGPSAHVVWPIVGQEILNSDMHGG</sequence>
<dbReference type="InterPro" id="IPR036408">
    <property type="entry name" value="PSI_PsaA/B_sf"/>
</dbReference>
<dbReference type="AlphaFoldDB" id="A0A7J8VWA8"/>
<organism evidence="1 2">
    <name type="scientific">Gossypium klotzschianum</name>
    <dbReference type="NCBI Taxonomy" id="34286"/>
    <lineage>
        <taxon>Eukaryota</taxon>
        <taxon>Viridiplantae</taxon>
        <taxon>Streptophyta</taxon>
        <taxon>Embryophyta</taxon>
        <taxon>Tracheophyta</taxon>
        <taxon>Spermatophyta</taxon>
        <taxon>Magnoliopsida</taxon>
        <taxon>eudicotyledons</taxon>
        <taxon>Gunneridae</taxon>
        <taxon>Pentapetalae</taxon>
        <taxon>rosids</taxon>
        <taxon>malvids</taxon>
        <taxon>Malvales</taxon>
        <taxon>Malvaceae</taxon>
        <taxon>Malvoideae</taxon>
        <taxon>Gossypium</taxon>
    </lineage>
</organism>
<dbReference type="Pfam" id="PF00223">
    <property type="entry name" value="PsaA_PsaB"/>
    <property type="match status" value="1"/>
</dbReference>
<dbReference type="OrthoDB" id="349at2759"/>
<accession>A0A7J8VWA8</accession>
<keyword evidence="2" id="KW-1185">Reference proteome</keyword>
<reference evidence="1 2" key="1">
    <citation type="journal article" date="2019" name="Genome Biol. Evol.">
        <title>Insights into the evolution of the New World diploid cottons (Gossypium, subgenus Houzingenia) based on genome sequencing.</title>
        <authorList>
            <person name="Grover C.E."/>
            <person name="Arick M.A. 2nd"/>
            <person name="Thrash A."/>
            <person name="Conover J.L."/>
            <person name="Sanders W.S."/>
            <person name="Peterson D.G."/>
            <person name="Frelichowski J.E."/>
            <person name="Scheffler J.A."/>
            <person name="Scheffler B.E."/>
            <person name="Wendel J.F."/>
        </authorList>
    </citation>
    <scope>NUCLEOTIDE SEQUENCE [LARGE SCALE GENOMIC DNA]</scope>
    <source>
        <strain evidence="1">57</strain>
        <tissue evidence="1">Leaf</tissue>
    </source>
</reference>
<dbReference type="GO" id="GO:0015979">
    <property type="term" value="P:photosynthesis"/>
    <property type="evidence" value="ECO:0007669"/>
    <property type="project" value="InterPro"/>
</dbReference>
<dbReference type="GO" id="GO:0009579">
    <property type="term" value="C:thylakoid"/>
    <property type="evidence" value="ECO:0007669"/>
    <property type="project" value="InterPro"/>
</dbReference>
<feature type="non-terminal residue" evidence="1">
    <location>
        <position position="44"/>
    </location>
</feature>
<dbReference type="EMBL" id="JABFAB010000012">
    <property type="protein sequence ID" value="MBA0666699.1"/>
    <property type="molecule type" value="Genomic_DNA"/>
</dbReference>
<dbReference type="InterPro" id="IPR001280">
    <property type="entry name" value="PSI_PsaA/B"/>
</dbReference>
<dbReference type="Proteomes" id="UP000593573">
    <property type="component" value="Unassembled WGS sequence"/>
</dbReference>
<evidence type="ECO:0000313" key="1">
    <source>
        <dbReference type="EMBL" id="MBA0666699.1"/>
    </source>
</evidence>
<gene>
    <name evidence="1" type="ORF">Goklo_003075</name>
</gene>
<protein>
    <submittedName>
        <fullName evidence="1">Uncharacterized protein</fullName>
    </submittedName>
</protein>
<evidence type="ECO:0000313" key="2">
    <source>
        <dbReference type="Proteomes" id="UP000593573"/>
    </source>
</evidence>